<dbReference type="EMBL" id="MFHQ01000029">
    <property type="protein sequence ID" value="OGF74158.1"/>
    <property type="molecule type" value="Genomic_DNA"/>
</dbReference>
<dbReference type="GO" id="GO:0046394">
    <property type="term" value="P:carboxylic acid biosynthetic process"/>
    <property type="evidence" value="ECO:0007669"/>
    <property type="project" value="UniProtKB-ARBA"/>
</dbReference>
<reference evidence="2 3" key="1">
    <citation type="journal article" date="2016" name="Nat. Commun.">
        <title>Thousands of microbial genomes shed light on interconnected biogeochemical processes in an aquifer system.</title>
        <authorList>
            <person name="Anantharaman K."/>
            <person name="Brown C.T."/>
            <person name="Hug L.A."/>
            <person name="Sharon I."/>
            <person name="Castelle C.J."/>
            <person name="Probst A.J."/>
            <person name="Thomas B.C."/>
            <person name="Singh A."/>
            <person name="Wilkins M.J."/>
            <person name="Karaoz U."/>
            <person name="Brodie E.L."/>
            <person name="Williams K.H."/>
            <person name="Hubbard S.S."/>
            <person name="Banfield J.F."/>
        </authorList>
    </citation>
    <scope>NUCLEOTIDE SEQUENCE [LARGE SCALE GENOMIC DNA]</scope>
</reference>
<dbReference type="Gene3D" id="3.20.10.10">
    <property type="entry name" value="D-amino Acid Aminotransferase, subunit A, domain 2"/>
    <property type="match status" value="1"/>
</dbReference>
<comment type="similarity">
    <text evidence="1">Belongs to the class-IV pyridoxal-phosphate-dependent aminotransferase family.</text>
</comment>
<dbReference type="InterPro" id="IPR036038">
    <property type="entry name" value="Aminotransferase-like"/>
</dbReference>
<gene>
    <name evidence="2" type="ORF">A3J56_03180</name>
</gene>
<name>A0A1F5WEN4_9BACT</name>
<dbReference type="InterPro" id="IPR001544">
    <property type="entry name" value="Aminotrans_IV"/>
</dbReference>
<proteinExistence type="inferred from homology"/>
<dbReference type="Gene3D" id="3.30.470.10">
    <property type="match status" value="1"/>
</dbReference>
<dbReference type="Proteomes" id="UP000178406">
    <property type="component" value="Unassembled WGS sequence"/>
</dbReference>
<dbReference type="SUPFAM" id="SSF56752">
    <property type="entry name" value="D-aminoacid aminotransferase-like PLP-dependent enzymes"/>
    <property type="match status" value="1"/>
</dbReference>
<sequence length="280" mass="30833">MSGYNGLDKDLLIIRGKGVFATMFARGTTIFHFDDHWRRLLESCGGAHIATSSLPPKNSVLATIAVSLWNKGFSRSAIRLIVTGGKTRDGKHSAGSPMVLPPMITRMPKPTNTPLKLQLRYGGRRRPEIKMIGPYADCMLDLEEAESEGYDDVLYYENVGGVGGGFDAMTETTCANIFYVLRDTILVTPQSGVLQGVTRDIILRLAVSSGIFKRVLELPKVFSNMLPDCIEAFRSSSISGIVPIRSIGPYKFQTGNDTKTQIVCKLYADHVNQYFKDRGA</sequence>
<evidence type="ECO:0000313" key="3">
    <source>
        <dbReference type="Proteomes" id="UP000178406"/>
    </source>
</evidence>
<dbReference type="PANTHER" id="PTHR42743:SF13">
    <property type="entry name" value="P-LOOP CONTAINING NUCLEOSIDE TRIPHOSPHATE HYDROLASE PROTEIN"/>
    <property type="match status" value="1"/>
</dbReference>
<evidence type="ECO:0008006" key="4">
    <source>
        <dbReference type="Google" id="ProtNLM"/>
    </source>
</evidence>
<dbReference type="InterPro" id="IPR043132">
    <property type="entry name" value="BCAT-like_C"/>
</dbReference>
<dbReference type="GO" id="GO:0003824">
    <property type="term" value="F:catalytic activity"/>
    <property type="evidence" value="ECO:0007669"/>
    <property type="project" value="InterPro"/>
</dbReference>
<evidence type="ECO:0000313" key="2">
    <source>
        <dbReference type="EMBL" id="OGF74158.1"/>
    </source>
</evidence>
<evidence type="ECO:0000256" key="1">
    <source>
        <dbReference type="ARBA" id="ARBA00009320"/>
    </source>
</evidence>
<dbReference type="STRING" id="1798338.A3J56_03180"/>
<protein>
    <recommendedName>
        <fullName evidence="4">Aminotransferase class IV</fullName>
    </recommendedName>
</protein>
<dbReference type="PANTHER" id="PTHR42743">
    <property type="entry name" value="AMINO-ACID AMINOTRANSFERASE"/>
    <property type="match status" value="1"/>
</dbReference>
<dbReference type="InterPro" id="IPR043131">
    <property type="entry name" value="BCAT-like_N"/>
</dbReference>
<organism evidence="2 3">
    <name type="scientific">Candidatus Giovannonibacteria bacterium RIFCSPHIGHO2_02_FULL_46_20</name>
    <dbReference type="NCBI Taxonomy" id="1798338"/>
    <lineage>
        <taxon>Bacteria</taxon>
        <taxon>Candidatus Giovannoniibacteriota</taxon>
    </lineage>
</organism>
<accession>A0A1F5WEN4</accession>
<dbReference type="Pfam" id="PF01063">
    <property type="entry name" value="Aminotran_4"/>
    <property type="match status" value="1"/>
</dbReference>
<comment type="caution">
    <text evidence="2">The sequence shown here is derived from an EMBL/GenBank/DDBJ whole genome shotgun (WGS) entry which is preliminary data.</text>
</comment>
<dbReference type="AlphaFoldDB" id="A0A1F5WEN4"/>
<dbReference type="InterPro" id="IPR050571">
    <property type="entry name" value="Class-IV_PLP-Dep_Aminotrnsfr"/>
</dbReference>